<dbReference type="AlphaFoldDB" id="A0A449AGY6"/>
<reference evidence="4 5" key="1">
    <citation type="submission" date="2019-01" db="EMBL/GenBank/DDBJ databases">
        <authorList>
            <consortium name="Pathogen Informatics"/>
        </authorList>
    </citation>
    <scope>NUCLEOTIDE SEQUENCE [LARGE SCALE GENOMIC DNA]</scope>
    <source>
        <strain evidence="4 5">NCTC10142</strain>
    </source>
</reference>
<protein>
    <submittedName>
        <fullName evidence="4">ATPase</fullName>
    </submittedName>
</protein>
<dbReference type="InterPro" id="IPR050130">
    <property type="entry name" value="ClpA_ClpB"/>
</dbReference>
<dbReference type="PANTHER" id="PTHR11638">
    <property type="entry name" value="ATP-DEPENDENT CLP PROTEASE"/>
    <property type="match status" value="1"/>
</dbReference>
<dbReference type="GO" id="GO:0005524">
    <property type="term" value="F:ATP binding"/>
    <property type="evidence" value="ECO:0007669"/>
    <property type="project" value="UniProtKB-KW"/>
</dbReference>
<dbReference type="PANTHER" id="PTHR11638:SF18">
    <property type="entry name" value="HEAT SHOCK PROTEIN 104"/>
    <property type="match status" value="1"/>
</dbReference>
<evidence type="ECO:0000259" key="3">
    <source>
        <dbReference type="Pfam" id="PF07724"/>
    </source>
</evidence>
<dbReference type="Proteomes" id="UP000289506">
    <property type="component" value="Chromosome"/>
</dbReference>
<feature type="domain" description="ATPase AAA-type core" evidence="3">
    <location>
        <begin position="11"/>
        <end position="84"/>
    </location>
</feature>
<evidence type="ECO:0000313" key="4">
    <source>
        <dbReference type="EMBL" id="VEU64271.1"/>
    </source>
</evidence>
<dbReference type="SUPFAM" id="SSF52540">
    <property type="entry name" value="P-loop containing nucleoside triphosphate hydrolases"/>
    <property type="match status" value="1"/>
</dbReference>
<dbReference type="InterPro" id="IPR003959">
    <property type="entry name" value="ATPase_AAA_core"/>
</dbReference>
<keyword evidence="1" id="KW-0547">Nucleotide-binding</keyword>
<dbReference type="EMBL" id="LR214974">
    <property type="protein sequence ID" value="VEU64271.1"/>
    <property type="molecule type" value="Genomic_DNA"/>
</dbReference>
<sequence>MYESRNQKTMKKLSFCRSNRSGKTKTAELIAEKLFSKDKFLILNMSEYADEIKSLIDQNGTLSKQLSNNPQSIVLFDEIEKASQKNNWYTSTNIINRNICR</sequence>
<keyword evidence="2" id="KW-0067">ATP-binding</keyword>
<proteinExistence type="predicted"/>
<dbReference type="GO" id="GO:0034605">
    <property type="term" value="P:cellular response to heat"/>
    <property type="evidence" value="ECO:0007669"/>
    <property type="project" value="TreeGrafter"/>
</dbReference>
<dbReference type="Pfam" id="PF07724">
    <property type="entry name" value="AAA_2"/>
    <property type="match status" value="1"/>
</dbReference>
<dbReference type="RefSeq" id="WP_129720324.1">
    <property type="nucleotide sequence ID" value="NZ_LR214974.1"/>
</dbReference>
<dbReference type="InterPro" id="IPR027417">
    <property type="entry name" value="P-loop_NTPase"/>
</dbReference>
<dbReference type="Gene3D" id="3.40.50.300">
    <property type="entry name" value="P-loop containing nucleotide triphosphate hydrolases"/>
    <property type="match status" value="1"/>
</dbReference>
<gene>
    <name evidence="4" type="primary">clpC</name>
    <name evidence="4" type="ORF">NCTC10142_00007</name>
</gene>
<dbReference type="GO" id="GO:0005737">
    <property type="term" value="C:cytoplasm"/>
    <property type="evidence" value="ECO:0007669"/>
    <property type="project" value="TreeGrafter"/>
</dbReference>
<name>A0A449AGY6_9BACT</name>
<evidence type="ECO:0000256" key="1">
    <source>
        <dbReference type="ARBA" id="ARBA00022741"/>
    </source>
</evidence>
<evidence type="ECO:0000256" key="2">
    <source>
        <dbReference type="ARBA" id="ARBA00022840"/>
    </source>
</evidence>
<dbReference type="GO" id="GO:0016887">
    <property type="term" value="F:ATP hydrolysis activity"/>
    <property type="evidence" value="ECO:0007669"/>
    <property type="project" value="InterPro"/>
</dbReference>
<evidence type="ECO:0000313" key="5">
    <source>
        <dbReference type="Proteomes" id="UP000289506"/>
    </source>
</evidence>
<accession>A0A449AGY6</accession>
<organism evidence="4 5">
    <name type="scientific">Mycoplasmopsis cynos</name>
    <dbReference type="NCBI Taxonomy" id="171284"/>
    <lineage>
        <taxon>Bacteria</taxon>
        <taxon>Bacillati</taxon>
        <taxon>Mycoplasmatota</taxon>
        <taxon>Mycoplasmoidales</taxon>
        <taxon>Metamycoplasmataceae</taxon>
        <taxon>Mycoplasmopsis</taxon>
    </lineage>
</organism>